<dbReference type="InterPro" id="IPR050644">
    <property type="entry name" value="PG_Glycine_Bridge_Synth"/>
</dbReference>
<proteinExistence type="inferred from homology"/>
<protein>
    <submittedName>
        <fullName evidence="8">GNAT family N-acetyltransferase</fullName>
        <ecNumber evidence="8">2.3.1.-</ecNumber>
    </submittedName>
</protein>
<evidence type="ECO:0000256" key="6">
    <source>
        <dbReference type="ARBA" id="ARBA00023316"/>
    </source>
</evidence>
<keyword evidence="2 8" id="KW-0808">Transferase</keyword>
<keyword evidence="4" id="KW-0573">Peptidoglycan synthesis</keyword>
<dbReference type="InterPro" id="IPR003447">
    <property type="entry name" value="FEMABX"/>
</dbReference>
<feature type="domain" description="BioF2-like acetyltransferase" evidence="7">
    <location>
        <begin position="176"/>
        <end position="303"/>
    </location>
</feature>
<dbReference type="EC" id="2.3.1.-" evidence="8"/>
<dbReference type="PROSITE" id="PS51191">
    <property type="entry name" value="FEMABX"/>
    <property type="match status" value="1"/>
</dbReference>
<name>A0A975NI43_9BRAD</name>
<evidence type="ECO:0000256" key="5">
    <source>
        <dbReference type="ARBA" id="ARBA00023315"/>
    </source>
</evidence>
<dbReference type="RefSeq" id="WP_215623465.1">
    <property type="nucleotide sequence ID" value="NZ_CP076134.1"/>
</dbReference>
<evidence type="ECO:0000313" key="9">
    <source>
        <dbReference type="Proteomes" id="UP000680839"/>
    </source>
</evidence>
<dbReference type="GO" id="GO:0008360">
    <property type="term" value="P:regulation of cell shape"/>
    <property type="evidence" value="ECO:0007669"/>
    <property type="project" value="UniProtKB-KW"/>
</dbReference>
<dbReference type="PANTHER" id="PTHR36174:SF1">
    <property type="entry name" value="LIPID II:GLYCINE GLYCYLTRANSFERASE"/>
    <property type="match status" value="1"/>
</dbReference>
<keyword evidence="5 8" id="KW-0012">Acyltransferase</keyword>
<keyword evidence="6" id="KW-0961">Cell wall biogenesis/degradation</keyword>
<accession>A0A975NI43</accession>
<dbReference type="EMBL" id="CP076134">
    <property type="protein sequence ID" value="QWG14874.1"/>
    <property type="molecule type" value="Genomic_DNA"/>
</dbReference>
<dbReference type="InterPro" id="IPR016181">
    <property type="entry name" value="Acyl_CoA_acyltransferase"/>
</dbReference>
<dbReference type="Proteomes" id="UP000680839">
    <property type="component" value="Chromosome"/>
</dbReference>
<evidence type="ECO:0000256" key="2">
    <source>
        <dbReference type="ARBA" id="ARBA00022679"/>
    </source>
</evidence>
<dbReference type="GO" id="GO:0071555">
    <property type="term" value="P:cell wall organization"/>
    <property type="evidence" value="ECO:0007669"/>
    <property type="project" value="UniProtKB-KW"/>
</dbReference>
<keyword evidence="3" id="KW-0133">Cell shape</keyword>
<evidence type="ECO:0000256" key="3">
    <source>
        <dbReference type="ARBA" id="ARBA00022960"/>
    </source>
</evidence>
<organism evidence="8 9">
    <name type="scientific">Bradyrhizobium sediminis</name>
    <dbReference type="NCBI Taxonomy" id="2840469"/>
    <lineage>
        <taxon>Bacteria</taxon>
        <taxon>Pseudomonadati</taxon>
        <taxon>Pseudomonadota</taxon>
        <taxon>Alphaproteobacteria</taxon>
        <taxon>Hyphomicrobiales</taxon>
        <taxon>Nitrobacteraceae</taxon>
        <taxon>Bradyrhizobium</taxon>
    </lineage>
</organism>
<evidence type="ECO:0000313" key="8">
    <source>
        <dbReference type="EMBL" id="QWG14874.1"/>
    </source>
</evidence>
<gene>
    <name evidence="8" type="ORF">KMZ29_09560</name>
</gene>
<evidence type="ECO:0000259" key="7">
    <source>
        <dbReference type="Pfam" id="PF13480"/>
    </source>
</evidence>
<dbReference type="AlphaFoldDB" id="A0A975NI43"/>
<dbReference type="PANTHER" id="PTHR36174">
    <property type="entry name" value="LIPID II:GLYCINE GLYCYLTRANSFERASE"/>
    <property type="match status" value="1"/>
</dbReference>
<dbReference type="GO" id="GO:0009252">
    <property type="term" value="P:peptidoglycan biosynthetic process"/>
    <property type="evidence" value="ECO:0007669"/>
    <property type="project" value="UniProtKB-KW"/>
</dbReference>
<dbReference type="SUPFAM" id="SSF55729">
    <property type="entry name" value="Acyl-CoA N-acyltransferases (Nat)"/>
    <property type="match status" value="2"/>
</dbReference>
<dbReference type="InterPro" id="IPR038740">
    <property type="entry name" value="BioF2-like_GNAT_dom"/>
</dbReference>
<dbReference type="Gene3D" id="3.40.630.30">
    <property type="match status" value="1"/>
</dbReference>
<reference evidence="8" key="1">
    <citation type="submission" date="2021-06" db="EMBL/GenBank/DDBJ databases">
        <title>Bradyrhizobium sp. S2-20-1 Genome sequencing.</title>
        <authorList>
            <person name="Jin L."/>
        </authorList>
    </citation>
    <scope>NUCLEOTIDE SEQUENCE</scope>
    <source>
        <strain evidence="8">S2-20-1</strain>
    </source>
</reference>
<evidence type="ECO:0000256" key="1">
    <source>
        <dbReference type="ARBA" id="ARBA00009943"/>
    </source>
</evidence>
<dbReference type="GO" id="GO:0016755">
    <property type="term" value="F:aminoacyltransferase activity"/>
    <property type="evidence" value="ECO:0007669"/>
    <property type="project" value="InterPro"/>
</dbReference>
<evidence type="ECO:0000256" key="4">
    <source>
        <dbReference type="ARBA" id="ARBA00022984"/>
    </source>
</evidence>
<dbReference type="Pfam" id="PF13480">
    <property type="entry name" value="Acetyltransf_6"/>
    <property type="match status" value="1"/>
</dbReference>
<sequence>MDHLSPIEMPAESTPALIVRILGETPDEVARWQAYVATAPAATIYHDIAWREIFRLALGYRSYFLVAEDRLGRIRGIFPLYRVPAMFGRPRLVSVPFRDRGGPLFDDPATFTALLDEAKRLKIDIGASHIEFKTIVPYPEPVIVGTGLIRADHWMHSVTSLAGLSKTKLLKAVGDKTRNMIRQAERAGLQVVETDITSAAITSWYRLHQSSQKGLGLPPFPRPFFEKLFADLGPRRLARLFQVNDASGSVIAGCIVLMDRDTAIYAYSVSLPINRHARPNDLMLFRVMCRLIEEGCRRFDFGADSPSQSGLLFFKRKWLAEQTTIPRYYVGEQAPEMIDSSAGRFELVRSITRRLPLPIARATLAPLVRYFG</sequence>
<comment type="similarity">
    <text evidence="1">Belongs to the FemABX family.</text>
</comment>